<feature type="domain" description="Protein kinase" evidence="2">
    <location>
        <begin position="36"/>
        <end position="333"/>
    </location>
</feature>
<dbReference type="Pfam" id="PF00069">
    <property type="entry name" value="Pkinase"/>
    <property type="match status" value="1"/>
</dbReference>
<dbReference type="InterPro" id="IPR000719">
    <property type="entry name" value="Prot_kinase_dom"/>
</dbReference>
<dbReference type="PANTHER" id="PTHR24361">
    <property type="entry name" value="MITOGEN-ACTIVATED KINASE KINASE KINASE"/>
    <property type="match status" value="1"/>
</dbReference>
<dbReference type="InterPro" id="IPR011009">
    <property type="entry name" value="Kinase-like_dom_sf"/>
</dbReference>
<organism evidence="3 4">
    <name type="scientific">Thanatephorus cucumeris (strain AG1-IB / isolate 7/3/14)</name>
    <name type="common">Lettuce bottom rot fungus</name>
    <name type="synonym">Rhizoctonia solani</name>
    <dbReference type="NCBI Taxonomy" id="1108050"/>
    <lineage>
        <taxon>Eukaryota</taxon>
        <taxon>Fungi</taxon>
        <taxon>Dikarya</taxon>
        <taxon>Basidiomycota</taxon>
        <taxon>Agaricomycotina</taxon>
        <taxon>Agaricomycetes</taxon>
        <taxon>Cantharellales</taxon>
        <taxon>Ceratobasidiaceae</taxon>
        <taxon>Rhizoctonia</taxon>
        <taxon>Rhizoctonia solani AG-1</taxon>
    </lineage>
</organism>
<feature type="region of interest" description="Disordered" evidence="1">
    <location>
        <begin position="79"/>
        <end position="99"/>
    </location>
</feature>
<reference evidence="3 4" key="1">
    <citation type="submission" date="2014-11" db="EMBL/GenBank/DDBJ databases">
        <authorList>
            <person name="Wibberg Daniel"/>
        </authorList>
    </citation>
    <scope>NUCLEOTIDE SEQUENCE [LARGE SCALE GENOMIC DNA]</scope>
    <source>
        <strain evidence="3">Rhizoctonia solani AG1-IB 7/3/14</strain>
    </source>
</reference>
<dbReference type="OrthoDB" id="3248549at2759"/>
<keyword evidence="3" id="KW-0808">Transferase</keyword>
<dbReference type="GO" id="GO:0004674">
    <property type="term" value="F:protein serine/threonine kinase activity"/>
    <property type="evidence" value="ECO:0007669"/>
    <property type="project" value="TreeGrafter"/>
</dbReference>
<keyword evidence="3" id="KW-0418">Kinase</keyword>
<accession>A0A0B7G4T8</accession>
<feature type="region of interest" description="Disordered" evidence="1">
    <location>
        <begin position="342"/>
        <end position="365"/>
    </location>
</feature>
<sequence>MYGQNIHGRSGDFALILTGLHQDLPYTVLFRMIDTENNATFLARGAAADVWRVYDPPLHLSSGQVTPYVSKVLRISPRDFDGNGSGGSEDSETSEDETNEVATWDSFVKVYREKVSEWTGLRHSNLVRVYSHEEDLNLHIEFCQNGCVRDYLMTHDGKQVDKMSIISDILVGLEYLHTHDRPIIHGNINAGKIFVDADGKARIGEFGLAALCYSVAPFTSAITFAGFSRWMSPELLDVDPDDDNPIVLTTFSDIWALGCTIFEIVAEKLPYFEYVHDLKIQRAILKGEHPGVRGSIVGDGIYAHRLWPVIESCWSMDPGGRPSIRSILTHLSIGSSLFGSGSVPGPEVRRITPQDSPYSNQDQPS</sequence>
<evidence type="ECO:0000313" key="4">
    <source>
        <dbReference type="Proteomes" id="UP000059188"/>
    </source>
</evidence>
<gene>
    <name evidence="3" type="ORF">RSOLAG1IB_10799</name>
</gene>
<feature type="compositionally biased region" description="Acidic residues" evidence="1">
    <location>
        <begin position="89"/>
        <end position="99"/>
    </location>
</feature>
<dbReference type="GO" id="GO:0005737">
    <property type="term" value="C:cytoplasm"/>
    <property type="evidence" value="ECO:0007669"/>
    <property type="project" value="TreeGrafter"/>
</dbReference>
<keyword evidence="4" id="KW-1185">Reference proteome</keyword>
<protein>
    <submittedName>
        <fullName evidence="3">Serine/threonine-protein kinase dst1</fullName>
    </submittedName>
</protein>
<feature type="compositionally biased region" description="Polar residues" evidence="1">
    <location>
        <begin position="353"/>
        <end position="365"/>
    </location>
</feature>
<evidence type="ECO:0000256" key="1">
    <source>
        <dbReference type="SAM" id="MobiDB-lite"/>
    </source>
</evidence>
<dbReference type="STRING" id="1108050.A0A0B7G4T8"/>
<dbReference type="Gene3D" id="1.10.510.10">
    <property type="entry name" value="Transferase(Phosphotransferase) domain 1"/>
    <property type="match status" value="1"/>
</dbReference>
<evidence type="ECO:0000313" key="3">
    <source>
        <dbReference type="EMBL" id="CEL63482.1"/>
    </source>
</evidence>
<dbReference type="PROSITE" id="PS50011">
    <property type="entry name" value="PROTEIN_KINASE_DOM"/>
    <property type="match status" value="1"/>
</dbReference>
<dbReference type="GO" id="GO:0005524">
    <property type="term" value="F:ATP binding"/>
    <property type="evidence" value="ECO:0007669"/>
    <property type="project" value="InterPro"/>
</dbReference>
<dbReference type="InterPro" id="IPR053235">
    <property type="entry name" value="Ser_Thr_kinase"/>
</dbReference>
<name>A0A0B7G4T8_THACB</name>
<evidence type="ECO:0000259" key="2">
    <source>
        <dbReference type="PROSITE" id="PS50011"/>
    </source>
</evidence>
<dbReference type="EMBL" id="LN679182">
    <property type="protein sequence ID" value="CEL63482.1"/>
    <property type="molecule type" value="Genomic_DNA"/>
</dbReference>
<dbReference type="Proteomes" id="UP000059188">
    <property type="component" value="Unassembled WGS sequence"/>
</dbReference>
<dbReference type="SUPFAM" id="SSF56112">
    <property type="entry name" value="Protein kinase-like (PK-like)"/>
    <property type="match status" value="1"/>
</dbReference>
<proteinExistence type="predicted"/>
<dbReference type="AlphaFoldDB" id="A0A0B7G4T8"/>